<feature type="region of interest" description="Disordered" evidence="1">
    <location>
        <begin position="28"/>
        <end position="71"/>
    </location>
</feature>
<dbReference type="EMBL" id="JACCJC010000008">
    <property type="protein sequence ID" value="KAF6238685.1"/>
    <property type="molecule type" value="Genomic_DNA"/>
</dbReference>
<evidence type="ECO:0000313" key="3">
    <source>
        <dbReference type="Proteomes" id="UP000578531"/>
    </source>
</evidence>
<sequence>MKVRLPPDKLERARKSVKALLNRRSIPHDELESAVGSTPHYPKNEDITISPPQSQRTYAGGTPSYPGGTGYDYSAAQPHAVTIPYRQTLLVSMEWEGISSRISPLILN</sequence>
<dbReference type="AlphaFoldDB" id="A0A8H6G1K1"/>
<keyword evidence="3" id="KW-1185">Reference proteome</keyword>
<protein>
    <submittedName>
        <fullName evidence="2">Uncharacterized protein</fullName>
    </submittedName>
</protein>
<dbReference type="RefSeq" id="XP_037167984.1">
    <property type="nucleotide sequence ID" value="XM_037305119.1"/>
</dbReference>
<evidence type="ECO:0000313" key="2">
    <source>
        <dbReference type="EMBL" id="KAF6238685.1"/>
    </source>
</evidence>
<dbReference type="GeneID" id="59284860"/>
<evidence type="ECO:0000256" key="1">
    <source>
        <dbReference type="SAM" id="MobiDB-lite"/>
    </source>
</evidence>
<reference evidence="2 3" key="1">
    <citation type="journal article" date="2020" name="Genomics">
        <title>Complete, high-quality genomes from long-read metagenomic sequencing of two wolf lichen thalli reveals enigmatic genome architecture.</title>
        <authorList>
            <person name="McKenzie S.K."/>
            <person name="Walston R.F."/>
            <person name="Allen J.L."/>
        </authorList>
    </citation>
    <scope>NUCLEOTIDE SEQUENCE [LARGE SCALE GENOMIC DNA]</scope>
    <source>
        <strain evidence="2">WasteWater2</strain>
    </source>
</reference>
<accession>A0A8H6G1K1</accession>
<feature type="compositionally biased region" description="Low complexity" evidence="1">
    <location>
        <begin position="57"/>
        <end position="66"/>
    </location>
</feature>
<gene>
    <name evidence="2" type="ORF">HO173_003191</name>
</gene>
<comment type="caution">
    <text evidence="2">The sequence shown here is derived from an EMBL/GenBank/DDBJ whole genome shotgun (WGS) entry which is preliminary data.</text>
</comment>
<organism evidence="2 3">
    <name type="scientific">Letharia columbiana</name>
    <dbReference type="NCBI Taxonomy" id="112416"/>
    <lineage>
        <taxon>Eukaryota</taxon>
        <taxon>Fungi</taxon>
        <taxon>Dikarya</taxon>
        <taxon>Ascomycota</taxon>
        <taxon>Pezizomycotina</taxon>
        <taxon>Lecanoromycetes</taxon>
        <taxon>OSLEUM clade</taxon>
        <taxon>Lecanoromycetidae</taxon>
        <taxon>Lecanorales</taxon>
        <taxon>Lecanorineae</taxon>
        <taxon>Parmeliaceae</taxon>
        <taxon>Letharia</taxon>
    </lineage>
</organism>
<proteinExistence type="predicted"/>
<name>A0A8H6G1K1_9LECA</name>
<dbReference type="Proteomes" id="UP000578531">
    <property type="component" value="Unassembled WGS sequence"/>
</dbReference>